<feature type="chain" id="PRO_5002669079" description="Outer membrane protein assembly factor BamE domain-containing protein" evidence="3">
    <location>
        <begin position="30"/>
        <end position="171"/>
    </location>
</feature>
<accession>A4G649</accession>
<keyword evidence="2" id="KW-0472">Membrane</keyword>
<evidence type="ECO:0000313" key="5">
    <source>
        <dbReference type="EMBL" id="CAL61986.1"/>
    </source>
</evidence>
<dbReference type="HOGENOM" id="CLU_090266_1_0_4"/>
<reference evidence="5 6" key="1">
    <citation type="journal article" date="2007" name="PLoS Genet.">
        <title>A tale of two oxidation states: bacterial colonization of arsenic-rich environments.</title>
        <authorList>
            <person name="Muller D."/>
            <person name="Medigue C."/>
            <person name="Koechler S."/>
            <person name="Barbe V."/>
            <person name="Barakat M."/>
            <person name="Talla E."/>
            <person name="Bonnefoy V."/>
            <person name="Krin E."/>
            <person name="Arsene-Ploetze F."/>
            <person name="Carapito C."/>
            <person name="Chandler M."/>
            <person name="Cournoyer B."/>
            <person name="Cruveiller S."/>
            <person name="Dossat C."/>
            <person name="Duval S."/>
            <person name="Heymann M."/>
            <person name="Leize E."/>
            <person name="Lieutaud A."/>
            <person name="Lievremont D."/>
            <person name="Makita Y."/>
            <person name="Mangenot S."/>
            <person name="Nitschke W."/>
            <person name="Ortet P."/>
            <person name="Perdrial N."/>
            <person name="Schoepp B."/>
            <person name="Siguier N."/>
            <person name="Simeonova D.D."/>
            <person name="Rouy Z."/>
            <person name="Segurens B."/>
            <person name="Turlin E."/>
            <person name="Vallenet D."/>
            <person name="Van Dorsselaer A."/>
            <person name="Weiss S."/>
            <person name="Weissenbach J."/>
            <person name="Lett M.C."/>
            <person name="Danchin A."/>
            <person name="Bertin P.N."/>
        </authorList>
    </citation>
    <scope>NUCLEOTIDE SEQUENCE [LARGE SCALE GENOMIC DNA]</scope>
    <source>
        <strain evidence="6">ULPAs1</strain>
    </source>
</reference>
<proteinExistence type="predicted"/>
<name>A4G649_HERAR</name>
<dbReference type="Pfam" id="PF04355">
    <property type="entry name" value="BamE"/>
    <property type="match status" value="1"/>
</dbReference>
<dbReference type="STRING" id="204773.HEAR1831"/>
<protein>
    <recommendedName>
        <fullName evidence="4">Outer membrane protein assembly factor BamE domain-containing protein</fullName>
    </recommendedName>
</protein>
<dbReference type="PROSITE" id="PS51257">
    <property type="entry name" value="PROKAR_LIPOPROTEIN"/>
    <property type="match status" value="1"/>
</dbReference>
<evidence type="ECO:0000259" key="4">
    <source>
        <dbReference type="Pfam" id="PF04355"/>
    </source>
</evidence>
<dbReference type="EMBL" id="CU207211">
    <property type="protein sequence ID" value="CAL61986.1"/>
    <property type="molecule type" value="Genomic_DNA"/>
</dbReference>
<evidence type="ECO:0000256" key="1">
    <source>
        <dbReference type="ARBA" id="ARBA00022729"/>
    </source>
</evidence>
<keyword evidence="1 3" id="KW-0732">Signal</keyword>
<dbReference type="OrthoDB" id="8962020at2"/>
<dbReference type="Gene3D" id="3.30.1450.10">
    <property type="match status" value="1"/>
</dbReference>
<dbReference type="AlphaFoldDB" id="A4G649"/>
<dbReference type="GO" id="GO:0019867">
    <property type="term" value="C:outer membrane"/>
    <property type="evidence" value="ECO:0007669"/>
    <property type="project" value="InterPro"/>
</dbReference>
<feature type="signal peptide" evidence="3">
    <location>
        <begin position="1"/>
        <end position="29"/>
    </location>
</feature>
<evidence type="ECO:0000256" key="3">
    <source>
        <dbReference type="SAM" id="SignalP"/>
    </source>
</evidence>
<keyword evidence="6" id="KW-1185">Reference proteome</keyword>
<dbReference type="KEGG" id="har:HEAR1831"/>
<organism evidence="5 6">
    <name type="scientific">Herminiimonas arsenicoxydans</name>
    <dbReference type="NCBI Taxonomy" id="204773"/>
    <lineage>
        <taxon>Bacteria</taxon>
        <taxon>Pseudomonadati</taxon>
        <taxon>Pseudomonadota</taxon>
        <taxon>Betaproteobacteria</taxon>
        <taxon>Burkholderiales</taxon>
        <taxon>Oxalobacteraceae</taxon>
        <taxon>Herminiimonas</taxon>
    </lineage>
</organism>
<evidence type="ECO:0000256" key="2">
    <source>
        <dbReference type="ARBA" id="ARBA00023136"/>
    </source>
</evidence>
<evidence type="ECO:0000313" key="6">
    <source>
        <dbReference type="Proteomes" id="UP000006697"/>
    </source>
</evidence>
<dbReference type="eggNOG" id="COG2913">
    <property type="taxonomic scope" value="Bacteria"/>
</dbReference>
<sequence>MNYVQKAMLGGLALLLTACAALMPPPVQVGETEAQVIAKRGQPTARIPDVNGYLLEYTRNPWGQATDMARFDRNGRLVSYEQVLTTEKFATIKPGVSTKTDVLRTIGHPSETSYLPRLQLEVWSYPYKEAGVWNSVMHVHFNNNGIVNKMENGPDLRFDRDGKFGFGFGAM</sequence>
<feature type="domain" description="Outer membrane protein assembly factor BamE" evidence="4">
    <location>
        <begin position="83"/>
        <end position="149"/>
    </location>
</feature>
<dbReference type="InterPro" id="IPR037873">
    <property type="entry name" value="BamE-like"/>
</dbReference>
<dbReference type="Proteomes" id="UP000006697">
    <property type="component" value="Chromosome"/>
</dbReference>
<dbReference type="InterPro" id="IPR007450">
    <property type="entry name" value="BamE_dom"/>
</dbReference>
<gene>
    <name evidence="5" type="ordered locus">HEAR1831</name>
</gene>